<dbReference type="NCBIfam" id="NF002849">
    <property type="entry name" value="PRK03113.1"/>
    <property type="match status" value="1"/>
</dbReference>
<evidence type="ECO:0000256" key="5">
    <source>
        <dbReference type="ARBA" id="ARBA00022982"/>
    </source>
</evidence>
<evidence type="ECO:0000256" key="2">
    <source>
        <dbReference type="ARBA" id="ARBA00007602"/>
    </source>
</evidence>
<dbReference type="SUPFAM" id="SSF158442">
    <property type="entry name" value="DsbB-like"/>
    <property type="match status" value="1"/>
</dbReference>
<evidence type="ECO:0000256" key="9">
    <source>
        <dbReference type="ARBA" id="ARBA00023157"/>
    </source>
</evidence>
<evidence type="ECO:0000256" key="6">
    <source>
        <dbReference type="ARBA" id="ARBA00022989"/>
    </source>
</evidence>
<dbReference type="HAMAP" id="MF_00287">
    <property type="entry name" value="BdbC"/>
    <property type="match status" value="1"/>
</dbReference>
<feature type="disulfide bond" description="Redox-active" evidence="12">
    <location>
        <begin position="36"/>
        <end position="39"/>
    </location>
</feature>
<evidence type="ECO:0000256" key="4">
    <source>
        <dbReference type="ARBA" id="ARBA00022692"/>
    </source>
</evidence>
<dbReference type="Gene3D" id="1.20.1550.10">
    <property type="entry name" value="DsbB-like"/>
    <property type="match status" value="1"/>
</dbReference>
<dbReference type="OrthoDB" id="158402at2"/>
<evidence type="ECO:0000256" key="10">
    <source>
        <dbReference type="ARBA" id="ARBA00023186"/>
    </source>
</evidence>
<protein>
    <recommendedName>
        <fullName evidence="12">Probable disulfide formation protein</fullName>
    </recommendedName>
    <alternativeName>
        <fullName evidence="12">Disulfide oxidoreductase</fullName>
    </alternativeName>
    <alternativeName>
        <fullName evidence="12">Thiol-disulfide oxidoreductase</fullName>
    </alternativeName>
</protein>
<keyword evidence="5 12" id="KW-0249">Electron transport</keyword>
<dbReference type="RefSeq" id="WP_132371472.1">
    <property type="nucleotide sequence ID" value="NZ_SMAN01000006.1"/>
</dbReference>
<dbReference type="PIRSF" id="PIRSF036659">
    <property type="entry name" value="BdbC"/>
    <property type="match status" value="1"/>
</dbReference>
<comment type="subcellular location">
    <subcellularLocation>
        <location evidence="12">Cell membrane</location>
        <topology evidence="12">Multi-pass membrane protein</topology>
    </subcellularLocation>
    <subcellularLocation>
        <location evidence="1">Membrane</location>
        <topology evidence="1">Multi-pass membrane protein</topology>
    </subcellularLocation>
</comment>
<dbReference type="Pfam" id="PF02600">
    <property type="entry name" value="DsbB"/>
    <property type="match status" value="1"/>
</dbReference>
<keyword evidence="8 12" id="KW-0472">Membrane</keyword>
<feature type="transmembrane region" description="Helical" evidence="13">
    <location>
        <begin position="40"/>
        <end position="58"/>
    </location>
</feature>
<dbReference type="InterPro" id="IPR023380">
    <property type="entry name" value="DsbB-like_sf"/>
</dbReference>
<sequence length="139" mass="15647">MLNKRMETFFMIAWGQALIATLGSLFFSEIMHFIPCKLCWIQRILMYPLVIIYGTAIVKKNAQIAIPGLILAVLGIPIAAYHYMTQKLDVTDTDSFCGVVPCTTEYINYFGFITIPFLSLMAFTIIVTAHLLSLKGKRS</sequence>
<keyword evidence="11 12" id="KW-0676">Redox-active center</keyword>
<dbReference type="EMBL" id="SMAN01000006">
    <property type="protein sequence ID" value="TCT23681.1"/>
    <property type="molecule type" value="Genomic_DNA"/>
</dbReference>
<keyword evidence="9 12" id="KW-1015">Disulfide bond</keyword>
<name>A0A4R3N5T5_9BACI</name>
<keyword evidence="10 12" id="KW-0143">Chaperone</keyword>
<evidence type="ECO:0000313" key="14">
    <source>
        <dbReference type="EMBL" id="TCT23681.1"/>
    </source>
</evidence>
<evidence type="ECO:0000256" key="1">
    <source>
        <dbReference type="ARBA" id="ARBA00004141"/>
    </source>
</evidence>
<keyword evidence="7 12" id="KW-0560">Oxidoreductase</keyword>
<proteinExistence type="inferred from homology"/>
<comment type="similarity">
    <text evidence="2 12">Belongs to the DsbB family. BdbC subfamily.</text>
</comment>
<evidence type="ECO:0000256" key="7">
    <source>
        <dbReference type="ARBA" id="ARBA00023002"/>
    </source>
</evidence>
<keyword evidence="4 12" id="KW-0812">Transmembrane</keyword>
<dbReference type="PANTHER" id="PTHR43469">
    <property type="entry name" value="DISULFIDE FORMATION PROTEIN-RELATED"/>
    <property type="match status" value="1"/>
</dbReference>
<keyword evidence="3 12" id="KW-0813">Transport</keyword>
<feature type="transmembrane region" description="Helical" evidence="13">
    <location>
        <begin position="12"/>
        <end position="34"/>
    </location>
</feature>
<dbReference type="GO" id="GO:0015035">
    <property type="term" value="F:protein-disulfide reductase activity"/>
    <property type="evidence" value="ECO:0007669"/>
    <property type="project" value="UniProtKB-UniRule"/>
</dbReference>
<keyword evidence="15" id="KW-1185">Reference proteome</keyword>
<evidence type="ECO:0000256" key="3">
    <source>
        <dbReference type="ARBA" id="ARBA00022448"/>
    </source>
</evidence>
<dbReference type="InterPro" id="IPR003752">
    <property type="entry name" value="DiS_bond_form_DsbB/BdbC"/>
</dbReference>
<dbReference type="AlphaFoldDB" id="A0A4R3N5T5"/>
<dbReference type="Proteomes" id="UP000294650">
    <property type="component" value="Unassembled WGS sequence"/>
</dbReference>
<dbReference type="InterPro" id="IPR012187">
    <property type="entry name" value="Disulphide_bond_form_BdbC"/>
</dbReference>
<comment type="function">
    <text evidence="12">Required for disulfide bond formation in some proteins.</text>
</comment>
<comment type="caution">
    <text evidence="14">The sequence shown here is derived from an EMBL/GenBank/DDBJ whole genome shotgun (WGS) entry which is preliminary data.</text>
</comment>
<evidence type="ECO:0000256" key="8">
    <source>
        <dbReference type="ARBA" id="ARBA00023136"/>
    </source>
</evidence>
<comment type="caution">
    <text evidence="12">Lacks conserved residue(s) required for the propagation of feature annotation.</text>
</comment>
<gene>
    <name evidence="12" type="primary">bdbC</name>
    <name evidence="14" type="ORF">EDD68_10691</name>
</gene>
<accession>A0A4R3N5T5</accession>
<feature type="transmembrane region" description="Helical" evidence="13">
    <location>
        <begin position="65"/>
        <end position="84"/>
    </location>
</feature>
<evidence type="ECO:0000256" key="12">
    <source>
        <dbReference type="HAMAP-Rule" id="MF_00287"/>
    </source>
</evidence>
<keyword evidence="6 12" id="KW-1133">Transmembrane helix</keyword>
<evidence type="ECO:0000256" key="13">
    <source>
        <dbReference type="SAM" id="Phobius"/>
    </source>
</evidence>
<evidence type="ECO:0000256" key="11">
    <source>
        <dbReference type="ARBA" id="ARBA00023284"/>
    </source>
</evidence>
<reference evidence="14 15" key="1">
    <citation type="submission" date="2019-03" db="EMBL/GenBank/DDBJ databases">
        <title>Genomic Encyclopedia of Type Strains, Phase IV (KMG-IV): sequencing the most valuable type-strain genomes for metagenomic binning, comparative biology and taxonomic classification.</title>
        <authorList>
            <person name="Goeker M."/>
        </authorList>
    </citation>
    <scope>NUCLEOTIDE SEQUENCE [LARGE SCALE GENOMIC DNA]</scope>
    <source>
        <strain evidence="14 15">DSM 25894</strain>
    </source>
</reference>
<evidence type="ECO:0000313" key="15">
    <source>
        <dbReference type="Proteomes" id="UP000294650"/>
    </source>
</evidence>
<dbReference type="GO" id="GO:0005886">
    <property type="term" value="C:plasma membrane"/>
    <property type="evidence" value="ECO:0007669"/>
    <property type="project" value="UniProtKB-SubCell"/>
</dbReference>
<feature type="transmembrane region" description="Helical" evidence="13">
    <location>
        <begin position="109"/>
        <end position="132"/>
    </location>
</feature>
<dbReference type="PANTHER" id="PTHR43469:SF1">
    <property type="entry name" value="SPBETA PROPHAGE-DERIVED DISULFIDE BOND FORMATION PROTEIN B"/>
    <property type="match status" value="1"/>
</dbReference>
<organism evidence="14 15">
    <name type="scientific">Melghiribacillus thermohalophilus</name>
    <dbReference type="NCBI Taxonomy" id="1324956"/>
    <lineage>
        <taxon>Bacteria</taxon>
        <taxon>Bacillati</taxon>
        <taxon>Bacillota</taxon>
        <taxon>Bacilli</taxon>
        <taxon>Bacillales</taxon>
        <taxon>Bacillaceae</taxon>
        <taxon>Melghiribacillus</taxon>
    </lineage>
</organism>
<dbReference type="GO" id="GO:0006457">
    <property type="term" value="P:protein folding"/>
    <property type="evidence" value="ECO:0007669"/>
    <property type="project" value="InterPro"/>
</dbReference>
<keyword evidence="12" id="KW-1003">Cell membrane</keyword>